<gene>
    <name evidence="6" type="ORF">FN924_18535</name>
</gene>
<dbReference type="OrthoDB" id="2969770at2"/>
<evidence type="ECO:0000256" key="5">
    <source>
        <dbReference type="SAM" id="Phobius"/>
    </source>
</evidence>
<evidence type="ECO:0000313" key="6">
    <source>
        <dbReference type="EMBL" id="QDP41990.1"/>
    </source>
</evidence>
<feature type="transmembrane region" description="Helical" evidence="5">
    <location>
        <begin position="41"/>
        <end position="63"/>
    </location>
</feature>
<keyword evidence="2 5" id="KW-0812">Transmembrane</keyword>
<protein>
    <submittedName>
        <fullName evidence="6">DoxX family protein</fullName>
    </submittedName>
</protein>
<evidence type="ECO:0000256" key="2">
    <source>
        <dbReference type="ARBA" id="ARBA00022692"/>
    </source>
</evidence>
<reference evidence="6 7" key="1">
    <citation type="submission" date="2019-07" db="EMBL/GenBank/DDBJ databases">
        <authorList>
            <person name="Li J."/>
        </authorList>
    </citation>
    <scope>NUCLEOTIDE SEQUENCE [LARGE SCALE GENOMIC DNA]</scope>
    <source>
        <strain evidence="6 7">TKL69</strain>
    </source>
</reference>
<dbReference type="EMBL" id="CP041666">
    <property type="protein sequence ID" value="QDP41990.1"/>
    <property type="molecule type" value="Genomic_DNA"/>
</dbReference>
<dbReference type="KEGG" id="aqt:FN924_18535"/>
<feature type="transmembrane region" description="Helical" evidence="5">
    <location>
        <begin position="12"/>
        <end position="29"/>
    </location>
</feature>
<dbReference type="Pfam" id="PF07681">
    <property type="entry name" value="DoxX"/>
    <property type="match status" value="1"/>
</dbReference>
<keyword evidence="4 5" id="KW-0472">Membrane</keyword>
<dbReference type="AlphaFoldDB" id="A0A516KKS2"/>
<proteinExistence type="predicted"/>
<evidence type="ECO:0000256" key="3">
    <source>
        <dbReference type="ARBA" id="ARBA00022989"/>
    </source>
</evidence>
<sequence length="120" mass="13426">MKRAIASSNLIHYLVAYVFLASGIFKLISEDLGGVFVSLGLPYPLNTMFMVAIVEIACGICILLNRYVKIAVIALIVIMVVAILLTKVPVLHAGFFHFLFEARLDFVMLGLLFILFRQYK</sequence>
<name>A0A516KKS2_9BACI</name>
<dbReference type="RefSeq" id="WP_143897020.1">
    <property type="nucleotide sequence ID" value="NZ_CP041666.1"/>
</dbReference>
<accession>A0A516KKS2</accession>
<feature type="transmembrane region" description="Helical" evidence="5">
    <location>
        <begin position="70"/>
        <end position="88"/>
    </location>
</feature>
<comment type="subcellular location">
    <subcellularLocation>
        <location evidence="1">Membrane</location>
        <topology evidence="1">Multi-pass membrane protein</topology>
    </subcellularLocation>
</comment>
<feature type="transmembrane region" description="Helical" evidence="5">
    <location>
        <begin position="94"/>
        <end position="116"/>
    </location>
</feature>
<organism evidence="6 7">
    <name type="scientific">Radiobacillus deserti</name>
    <dbReference type="NCBI Taxonomy" id="2594883"/>
    <lineage>
        <taxon>Bacteria</taxon>
        <taxon>Bacillati</taxon>
        <taxon>Bacillota</taxon>
        <taxon>Bacilli</taxon>
        <taxon>Bacillales</taxon>
        <taxon>Bacillaceae</taxon>
        <taxon>Radiobacillus</taxon>
    </lineage>
</organism>
<keyword evidence="7" id="KW-1185">Reference proteome</keyword>
<dbReference type="InterPro" id="IPR032808">
    <property type="entry name" value="DoxX"/>
</dbReference>
<keyword evidence="3 5" id="KW-1133">Transmembrane helix</keyword>
<dbReference type="Proteomes" id="UP000315215">
    <property type="component" value="Chromosome"/>
</dbReference>
<dbReference type="GO" id="GO:0016020">
    <property type="term" value="C:membrane"/>
    <property type="evidence" value="ECO:0007669"/>
    <property type="project" value="UniProtKB-SubCell"/>
</dbReference>
<evidence type="ECO:0000313" key="7">
    <source>
        <dbReference type="Proteomes" id="UP000315215"/>
    </source>
</evidence>
<evidence type="ECO:0000256" key="1">
    <source>
        <dbReference type="ARBA" id="ARBA00004141"/>
    </source>
</evidence>
<evidence type="ECO:0000256" key="4">
    <source>
        <dbReference type="ARBA" id="ARBA00023136"/>
    </source>
</evidence>